<dbReference type="InterPro" id="IPR014325">
    <property type="entry name" value="RNA_pol_sigma-E_actinobac"/>
</dbReference>
<evidence type="ECO:0000313" key="11">
    <source>
        <dbReference type="Proteomes" id="UP001165168"/>
    </source>
</evidence>
<dbReference type="SUPFAM" id="SSF88946">
    <property type="entry name" value="Sigma2 domain of RNA polymerase sigma factors"/>
    <property type="match status" value="1"/>
</dbReference>
<protein>
    <submittedName>
        <fullName evidence="8">RNA polymerase sigma24 factor</fullName>
    </submittedName>
    <submittedName>
        <fullName evidence="9">SigE family RNA polymerase sigma factor</fullName>
    </submittedName>
</protein>
<dbReference type="PANTHER" id="PTHR43133:SF50">
    <property type="entry name" value="ECF RNA POLYMERASE SIGMA FACTOR SIGM"/>
    <property type="match status" value="1"/>
</dbReference>
<dbReference type="InterPro" id="IPR007627">
    <property type="entry name" value="RNA_pol_sigma70_r2"/>
</dbReference>
<keyword evidence="5" id="KW-0804">Transcription</keyword>
<keyword evidence="4" id="KW-0238">DNA-binding</keyword>
<keyword evidence="2" id="KW-0805">Transcription regulation</keyword>
<name>A0AAV5P1C1_CELCE</name>
<accession>A0AAV5P1C1</accession>
<dbReference type="EMBL" id="CP041694">
    <property type="protein sequence ID" value="QDP74253.1"/>
    <property type="molecule type" value="Genomic_DNA"/>
</dbReference>
<evidence type="ECO:0000259" key="6">
    <source>
        <dbReference type="Pfam" id="PF04542"/>
    </source>
</evidence>
<dbReference type="EMBL" id="BSTG01000001">
    <property type="protein sequence ID" value="GLY55435.1"/>
    <property type="molecule type" value="Genomic_DNA"/>
</dbReference>
<dbReference type="Proteomes" id="UP000319068">
    <property type="component" value="Chromosome"/>
</dbReference>
<dbReference type="SUPFAM" id="SSF88659">
    <property type="entry name" value="Sigma3 and sigma4 domains of RNA polymerase sigma factors"/>
    <property type="match status" value="1"/>
</dbReference>
<dbReference type="Gene3D" id="1.10.10.10">
    <property type="entry name" value="Winged helix-like DNA-binding domain superfamily/Winged helix DNA-binding domain"/>
    <property type="match status" value="1"/>
</dbReference>
<evidence type="ECO:0000256" key="1">
    <source>
        <dbReference type="ARBA" id="ARBA00010641"/>
    </source>
</evidence>
<keyword evidence="3" id="KW-0731">Sigma factor</keyword>
<evidence type="ECO:0000256" key="5">
    <source>
        <dbReference type="ARBA" id="ARBA00023163"/>
    </source>
</evidence>
<organism evidence="8 11">
    <name type="scientific">Cellulosimicrobium cellulans</name>
    <name type="common">Arthrobacter luteus</name>
    <dbReference type="NCBI Taxonomy" id="1710"/>
    <lineage>
        <taxon>Bacteria</taxon>
        <taxon>Bacillati</taxon>
        <taxon>Actinomycetota</taxon>
        <taxon>Actinomycetes</taxon>
        <taxon>Micrococcales</taxon>
        <taxon>Promicromonosporaceae</taxon>
        <taxon>Cellulosimicrobium</taxon>
    </lineage>
</organism>
<evidence type="ECO:0000256" key="2">
    <source>
        <dbReference type="ARBA" id="ARBA00023015"/>
    </source>
</evidence>
<evidence type="ECO:0000313" key="10">
    <source>
        <dbReference type="Proteomes" id="UP000319068"/>
    </source>
</evidence>
<dbReference type="GO" id="GO:0006352">
    <property type="term" value="P:DNA-templated transcription initiation"/>
    <property type="evidence" value="ECO:0007669"/>
    <property type="project" value="InterPro"/>
</dbReference>
<dbReference type="InterPro" id="IPR014284">
    <property type="entry name" value="RNA_pol_sigma-70_dom"/>
</dbReference>
<evidence type="ECO:0000259" key="7">
    <source>
        <dbReference type="Pfam" id="PF08281"/>
    </source>
</evidence>
<dbReference type="InterPro" id="IPR013249">
    <property type="entry name" value="RNA_pol_sigma70_r4_t2"/>
</dbReference>
<dbReference type="InterPro" id="IPR039425">
    <property type="entry name" value="RNA_pol_sigma-70-like"/>
</dbReference>
<dbReference type="Proteomes" id="UP001165168">
    <property type="component" value="Unassembled WGS sequence"/>
</dbReference>
<dbReference type="RefSeq" id="WP_051027930.1">
    <property type="nucleotide sequence ID" value="NZ_BSTG01000001.1"/>
</dbReference>
<dbReference type="NCBIfam" id="TIGR02983">
    <property type="entry name" value="SigE-fam_strep"/>
    <property type="match status" value="1"/>
</dbReference>
<keyword evidence="10" id="KW-1185">Reference proteome</keyword>
<dbReference type="InterPro" id="IPR036388">
    <property type="entry name" value="WH-like_DNA-bd_sf"/>
</dbReference>
<dbReference type="Gene3D" id="1.10.1740.10">
    <property type="match status" value="1"/>
</dbReference>
<dbReference type="InterPro" id="IPR013325">
    <property type="entry name" value="RNA_pol_sigma_r2"/>
</dbReference>
<reference evidence="8" key="2">
    <citation type="submission" date="2023-03" db="EMBL/GenBank/DDBJ databases">
        <title>Cellulosimicrobium cellulans NBRC 103059.</title>
        <authorList>
            <person name="Ichikawa N."/>
            <person name="Sato H."/>
            <person name="Tonouchi N."/>
        </authorList>
    </citation>
    <scope>NUCLEOTIDE SEQUENCE</scope>
    <source>
        <strain evidence="8">NBRC 103059</strain>
    </source>
</reference>
<dbReference type="AlphaFoldDB" id="A0AAV5P1C1"/>
<dbReference type="PANTHER" id="PTHR43133">
    <property type="entry name" value="RNA POLYMERASE ECF-TYPE SIGMA FACTO"/>
    <property type="match status" value="1"/>
</dbReference>
<evidence type="ECO:0000313" key="9">
    <source>
        <dbReference type="EMBL" id="QDP74253.1"/>
    </source>
</evidence>
<dbReference type="Pfam" id="PF08281">
    <property type="entry name" value="Sigma70_r4_2"/>
    <property type="match status" value="1"/>
</dbReference>
<dbReference type="CDD" id="cd06171">
    <property type="entry name" value="Sigma70_r4"/>
    <property type="match status" value="1"/>
</dbReference>
<sequence>MAEVRVEQGVGSSGVEVEASLPLAVGDRSSSVEFEAFVRDSARALATTAYLLVGERHRAEELTQQAYERVWRAWPRARQDPLPYARRVLVNLRVDHWRRRRRERLVDVVPERAHAAGDDAVVLRDELVRALITLPPRQRRVVVLRHLLDLSVEQVSVELGVTPGTVKASVSRGLAALRVVLGEEHP</sequence>
<reference evidence="9 10" key="1">
    <citation type="submission" date="2019-07" db="EMBL/GenBank/DDBJ databases">
        <title>Complete Genome Sequence and Methylome Analysis of Arthrobacter luteus NEB113.</title>
        <authorList>
            <person name="Fomenkov A."/>
            <person name="Anton B.P."/>
            <person name="Vincze T."/>
            <person name="Roberts R.J."/>
        </authorList>
    </citation>
    <scope>NUCLEOTIDE SEQUENCE [LARGE SCALE GENOMIC DNA]</scope>
    <source>
        <strain evidence="9 10">NEB113</strain>
    </source>
</reference>
<dbReference type="NCBIfam" id="TIGR02937">
    <property type="entry name" value="sigma70-ECF"/>
    <property type="match status" value="1"/>
</dbReference>
<dbReference type="GO" id="GO:0003677">
    <property type="term" value="F:DNA binding"/>
    <property type="evidence" value="ECO:0007669"/>
    <property type="project" value="UniProtKB-KW"/>
</dbReference>
<feature type="domain" description="RNA polymerase sigma factor 70 region 4 type 2" evidence="7">
    <location>
        <begin position="125"/>
        <end position="177"/>
    </location>
</feature>
<evidence type="ECO:0000256" key="4">
    <source>
        <dbReference type="ARBA" id="ARBA00023125"/>
    </source>
</evidence>
<gene>
    <name evidence="8" type="ORF">Ccel01_00370</name>
    <name evidence="9" type="ORF">FOG94_02980</name>
</gene>
<feature type="domain" description="RNA polymerase sigma-70 region 2" evidence="6">
    <location>
        <begin position="38"/>
        <end position="102"/>
    </location>
</feature>
<comment type="similarity">
    <text evidence="1">Belongs to the sigma-70 factor family. ECF subfamily.</text>
</comment>
<proteinExistence type="inferred from homology"/>
<dbReference type="Pfam" id="PF04542">
    <property type="entry name" value="Sigma70_r2"/>
    <property type="match status" value="1"/>
</dbReference>
<evidence type="ECO:0000313" key="8">
    <source>
        <dbReference type="EMBL" id="GLY55435.1"/>
    </source>
</evidence>
<dbReference type="GO" id="GO:0016987">
    <property type="term" value="F:sigma factor activity"/>
    <property type="evidence" value="ECO:0007669"/>
    <property type="project" value="UniProtKB-KW"/>
</dbReference>
<evidence type="ECO:0000256" key="3">
    <source>
        <dbReference type="ARBA" id="ARBA00023082"/>
    </source>
</evidence>
<dbReference type="InterPro" id="IPR013324">
    <property type="entry name" value="RNA_pol_sigma_r3/r4-like"/>
</dbReference>